<reference evidence="3 4" key="1">
    <citation type="submission" date="2022-05" db="EMBL/GenBank/DDBJ databases">
        <authorList>
            <consortium name="Genoscope - CEA"/>
            <person name="William W."/>
        </authorList>
    </citation>
    <scope>NUCLEOTIDE SEQUENCE [LARGE SCALE GENOMIC DNA]</scope>
</reference>
<dbReference type="EMBL" id="CALNXK010000142">
    <property type="protein sequence ID" value="CAH3167755.1"/>
    <property type="molecule type" value="Genomic_DNA"/>
</dbReference>
<keyword evidence="4" id="KW-1185">Reference proteome</keyword>
<evidence type="ECO:0000313" key="4">
    <source>
        <dbReference type="Proteomes" id="UP001159405"/>
    </source>
</evidence>
<keyword evidence="2" id="KW-1133">Transmembrane helix</keyword>
<proteinExistence type="predicted"/>
<keyword evidence="2" id="KW-0472">Membrane</keyword>
<sequence>MFMDVTDKDQTLTCSVASNIQLTTLTDSKPDSKSFSKKSEDGKVNTALPATSMENIETNVTSSSGTAEKEVNVIMRNATNKRREPIVVFIGHSDREELSKDESSELPKFTSSPFLGLHPEIRSSNRQENDHVMFPGVMGYYGIASHKTVRIPEYHGTVTSLDRDEDEISTALGTSSTEITHPKENGLALQQKDTEIGTFALLEEPQSTLRNETLSDLVDSTNQTTNFNSEKADERNEDVKIVVDTLILSNDTKEDLRICPNHPQTGGSSFNKVHIGVCMKDGERLGLRIDDLPSLTTQYQDITFLRGSTAKKSRSRWMTKLVKDESTHAFYLTGFNQSGTEYCSKKTSPSVDSSWFIARLWNRGLVSVGLRKPSSVPRQTAKRPQYQRLAAVQISMFEICMTETNQTGPETLCCTKKAAKESCQTKSETFTTKLWIKGMEFVGWIRSNETREKAWNLGNFYLTKFLTKMMNWTWQDTFDMMTMILATECCYTAMYLAIPLIINIIKRFIRMLIRKWR</sequence>
<gene>
    <name evidence="3" type="ORF">PLOB_00008883</name>
</gene>
<feature type="compositionally biased region" description="Basic and acidic residues" evidence="1">
    <location>
        <begin position="28"/>
        <end position="43"/>
    </location>
</feature>
<organism evidence="3 4">
    <name type="scientific">Porites lobata</name>
    <dbReference type="NCBI Taxonomy" id="104759"/>
    <lineage>
        <taxon>Eukaryota</taxon>
        <taxon>Metazoa</taxon>
        <taxon>Cnidaria</taxon>
        <taxon>Anthozoa</taxon>
        <taxon>Hexacorallia</taxon>
        <taxon>Scleractinia</taxon>
        <taxon>Fungiina</taxon>
        <taxon>Poritidae</taxon>
        <taxon>Porites</taxon>
    </lineage>
</organism>
<keyword evidence="2" id="KW-0812">Transmembrane</keyword>
<name>A0ABN8QRU6_9CNID</name>
<evidence type="ECO:0000313" key="3">
    <source>
        <dbReference type="EMBL" id="CAH3167755.1"/>
    </source>
</evidence>
<evidence type="ECO:0000256" key="1">
    <source>
        <dbReference type="SAM" id="MobiDB-lite"/>
    </source>
</evidence>
<protein>
    <submittedName>
        <fullName evidence="3">Uncharacterized protein</fullName>
    </submittedName>
</protein>
<dbReference type="Proteomes" id="UP001159405">
    <property type="component" value="Unassembled WGS sequence"/>
</dbReference>
<accession>A0ABN8QRU6</accession>
<evidence type="ECO:0000256" key="2">
    <source>
        <dbReference type="SAM" id="Phobius"/>
    </source>
</evidence>
<comment type="caution">
    <text evidence="3">The sequence shown here is derived from an EMBL/GenBank/DDBJ whole genome shotgun (WGS) entry which is preliminary data.</text>
</comment>
<feature type="region of interest" description="Disordered" evidence="1">
    <location>
        <begin position="26"/>
        <end position="52"/>
    </location>
</feature>
<feature type="transmembrane region" description="Helical" evidence="2">
    <location>
        <begin position="491"/>
        <end position="509"/>
    </location>
</feature>